<keyword evidence="4 12" id="KW-0328">Glycosyltransferase</keyword>
<gene>
    <name evidence="15" type="ORF">ABMA27_003266</name>
</gene>
<evidence type="ECO:0000256" key="4">
    <source>
        <dbReference type="ARBA" id="ARBA00022676"/>
    </source>
</evidence>
<keyword evidence="9 12" id="KW-0333">Golgi apparatus</keyword>
<keyword evidence="6 12" id="KW-0812">Transmembrane</keyword>
<evidence type="ECO:0000256" key="12">
    <source>
        <dbReference type="RuleBase" id="RU003832"/>
    </source>
</evidence>
<dbReference type="SUPFAM" id="SSF53756">
    <property type="entry name" value="UDP-Glycosyltransferase/glycogen phosphorylase"/>
    <property type="match status" value="1"/>
</dbReference>
<protein>
    <recommendedName>
        <fullName evidence="12">Fucosyltransferase</fullName>
        <ecNumber evidence="12">2.4.1.-</ecNumber>
    </recommendedName>
</protein>
<comment type="similarity">
    <text evidence="3 12">Belongs to the glycosyltransferase 10 family.</text>
</comment>
<proteinExistence type="inferred from homology"/>
<sequence>MSKFLSRICRCLKPWKPVFHLMYIITISYYLSKKPSTVYNIKKVERFLSDIRHVLLWTTIPGLNEEGQGIFIKHGCSFINCYITTNRSLFGNLGYFDAVLFDVADVSAGASDLPDVRSWTQKYIFVANDSSDNYPVCDPIYDEFFNWTWTYKSESTIGFRYITILNANDELLDRRFLWIPPEKMKPIDLHLKSQLSSKSKAAAIFLDKCKSRSKREDYIRNLQKYLSKYNLVIDIFGECGTKKCKRKSMNNCFWRLKHQYYFYLAFEDSFAVDYVTKEVLYGYENFAVPVVYGGANYPSFLPPNSYLSAIRLDEKMMAEAMVLAIKNETIYHNFFRWRNHYSVKAAKGFEPCSLCEALNKKYWLTYKTKNYQFRKWWNPFYEQRCSSWPLNMFF</sequence>
<evidence type="ECO:0000256" key="8">
    <source>
        <dbReference type="ARBA" id="ARBA00022989"/>
    </source>
</evidence>
<dbReference type="InterPro" id="IPR001503">
    <property type="entry name" value="Glyco_trans_10"/>
</dbReference>
<dbReference type="InterPro" id="IPR038577">
    <property type="entry name" value="GT10-like_C_sf"/>
</dbReference>
<evidence type="ECO:0000256" key="5">
    <source>
        <dbReference type="ARBA" id="ARBA00022679"/>
    </source>
</evidence>
<comment type="caution">
    <text evidence="15">The sequence shown here is derived from an EMBL/GenBank/DDBJ whole genome shotgun (WGS) entry which is preliminary data.</text>
</comment>
<evidence type="ECO:0000259" key="13">
    <source>
        <dbReference type="Pfam" id="PF00852"/>
    </source>
</evidence>
<comment type="pathway">
    <text evidence="2">Protein modification; protein glycosylation.</text>
</comment>
<dbReference type="EC" id="2.4.1.-" evidence="12"/>
<dbReference type="PANTHER" id="PTHR48438:SF1">
    <property type="entry name" value="ALPHA-(1,3)-FUCOSYLTRANSFERASE C-RELATED"/>
    <property type="match status" value="1"/>
</dbReference>
<evidence type="ECO:0000256" key="11">
    <source>
        <dbReference type="ARBA" id="ARBA00023180"/>
    </source>
</evidence>
<feature type="domain" description="Fucosyltransferase N-terminal" evidence="14">
    <location>
        <begin position="52"/>
        <end position="161"/>
    </location>
</feature>
<feature type="domain" description="Fucosyltransferase C-terminal" evidence="13">
    <location>
        <begin position="196"/>
        <end position="363"/>
    </location>
</feature>
<keyword evidence="5 12" id="KW-0808">Transferase</keyword>
<keyword evidence="16" id="KW-1185">Reference proteome</keyword>
<keyword evidence="10" id="KW-0472">Membrane</keyword>
<keyword evidence="7" id="KW-0735">Signal-anchor</keyword>
<evidence type="ECO:0000256" key="7">
    <source>
        <dbReference type="ARBA" id="ARBA00022968"/>
    </source>
</evidence>
<evidence type="ECO:0000256" key="6">
    <source>
        <dbReference type="ARBA" id="ARBA00022692"/>
    </source>
</evidence>
<evidence type="ECO:0000313" key="15">
    <source>
        <dbReference type="EMBL" id="KAL0879528.1"/>
    </source>
</evidence>
<evidence type="ECO:0000256" key="1">
    <source>
        <dbReference type="ARBA" id="ARBA00004447"/>
    </source>
</evidence>
<name>A0ABR3HSP7_LOXSC</name>
<dbReference type="Gene3D" id="3.40.50.11660">
    <property type="entry name" value="Glycosyl transferase family 10, C-terminal domain"/>
    <property type="match status" value="1"/>
</dbReference>
<dbReference type="Pfam" id="PF17039">
    <property type="entry name" value="Glyco_tran_10_N"/>
    <property type="match status" value="1"/>
</dbReference>
<evidence type="ECO:0000256" key="2">
    <source>
        <dbReference type="ARBA" id="ARBA00004922"/>
    </source>
</evidence>
<evidence type="ECO:0000256" key="3">
    <source>
        <dbReference type="ARBA" id="ARBA00008919"/>
    </source>
</evidence>
<dbReference type="Proteomes" id="UP001549920">
    <property type="component" value="Unassembled WGS sequence"/>
</dbReference>
<organism evidence="15 16">
    <name type="scientific">Loxostege sticticalis</name>
    <name type="common">Beet webworm moth</name>
    <dbReference type="NCBI Taxonomy" id="481309"/>
    <lineage>
        <taxon>Eukaryota</taxon>
        <taxon>Metazoa</taxon>
        <taxon>Ecdysozoa</taxon>
        <taxon>Arthropoda</taxon>
        <taxon>Hexapoda</taxon>
        <taxon>Insecta</taxon>
        <taxon>Pterygota</taxon>
        <taxon>Neoptera</taxon>
        <taxon>Endopterygota</taxon>
        <taxon>Lepidoptera</taxon>
        <taxon>Glossata</taxon>
        <taxon>Ditrysia</taxon>
        <taxon>Pyraloidea</taxon>
        <taxon>Crambidae</taxon>
        <taxon>Pyraustinae</taxon>
        <taxon>Loxostege</taxon>
    </lineage>
</organism>
<keyword evidence="11" id="KW-0325">Glycoprotein</keyword>
<evidence type="ECO:0000256" key="9">
    <source>
        <dbReference type="ARBA" id="ARBA00023034"/>
    </source>
</evidence>
<dbReference type="InterPro" id="IPR055270">
    <property type="entry name" value="Glyco_tran_10_C"/>
</dbReference>
<evidence type="ECO:0000259" key="14">
    <source>
        <dbReference type="Pfam" id="PF17039"/>
    </source>
</evidence>
<evidence type="ECO:0000313" key="16">
    <source>
        <dbReference type="Proteomes" id="UP001549920"/>
    </source>
</evidence>
<dbReference type="InterPro" id="IPR031481">
    <property type="entry name" value="Glyco_tran_10_N"/>
</dbReference>
<dbReference type="PANTHER" id="PTHR48438">
    <property type="entry name" value="ALPHA-(1,3)-FUCOSYLTRANSFERASE C-RELATED"/>
    <property type="match status" value="1"/>
</dbReference>
<accession>A0ABR3HSP7</accession>
<reference evidence="15 16" key="1">
    <citation type="submission" date="2024-06" db="EMBL/GenBank/DDBJ databases">
        <title>A chromosome-level genome assembly of beet webworm, Loxostege sticticalis.</title>
        <authorList>
            <person name="Zhang Y."/>
        </authorList>
    </citation>
    <scope>NUCLEOTIDE SEQUENCE [LARGE SCALE GENOMIC DNA]</scope>
    <source>
        <strain evidence="15">AQ026</strain>
        <tissue evidence="15">Whole body</tissue>
    </source>
</reference>
<evidence type="ECO:0000256" key="10">
    <source>
        <dbReference type="ARBA" id="ARBA00023136"/>
    </source>
</evidence>
<comment type="subcellular location">
    <subcellularLocation>
        <location evidence="1 12">Golgi apparatus</location>
        <location evidence="1 12">Golgi stack membrane</location>
        <topology evidence="1 12">Single-pass type II membrane protein</topology>
    </subcellularLocation>
</comment>
<keyword evidence="8" id="KW-1133">Transmembrane helix</keyword>
<dbReference type="Pfam" id="PF00852">
    <property type="entry name" value="Glyco_transf_10"/>
    <property type="match status" value="1"/>
</dbReference>
<dbReference type="EMBL" id="JBEUOH010000014">
    <property type="protein sequence ID" value="KAL0879528.1"/>
    <property type="molecule type" value="Genomic_DNA"/>
</dbReference>